<evidence type="ECO:0000259" key="1">
    <source>
        <dbReference type="Pfam" id="PF00535"/>
    </source>
</evidence>
<evidence type="ECO:0000313" key="2">
    <source>
        <dbReference type="EMBL" id="OAN38235.1"/>
    </source>
</evidence>
<reference evidence="2 3" key="1">
    <citation type="submission" date="2016-04" db="EMBL/GenBank/DDBJ databases">
        <title>Chloroflexus islandicus sp. nov., a thermophilic filamentous anoxygenic phototrophic bacterium from geyser Strokkur (Iceland).</title>
        <authorList>
            <person name="Gaisin V.A."/>
            <person name="Kalashnikov A.M."/>
            <person name="Sukhacheva M.V."/>
            <person name="Grouzdev D.S."/>
            <person name="Ivanov T.M."/>
            <person name="Kuznetsov B."/>
            <person name="Gorlenko V.M."/>
        </authorList>
    </citation>
    <scope>NUCLEOTIDE SEQUENCE [LARGE SCALE GENOMIC DNA]</scope>
    <source>
        <strain evidence="3">isl-2</strain>
    </source>
</reference>
<dbReference type="Pfam" id="PF00535">
    <property type="entry name" value="Glycos_transf_2"/>
    <property type="match status" value="1"/>
</dbReference>
<protein>
    <submittedName>
        <fullName evidence="2">Glycosyl transferase</fullName>
    </submittedName>
</protein>
<sequence>MATTIRMMPTITDLPPPLPGRQGWPWTVATPPAAPVMANNRPWPRITIVTPSYQQAQYLEEAIRSVLLQGYPNLEYIVMDGGSRDGSVAIIQRYAPWLSYWQSQPDGGQSAALADGFARATGEILAWINSDDRLQPGALQRVGQFFAERPWLAFANGDVHFIDADGRVTARIFALPPNATLTALLGVHRWPQQGCFWRRSVYEQAGGVDRSLRFCMDRDLFIRLSAAGPSRRIPGPPLGDFRLHEEAKTATLHKVWQHEHALLQRRYGRPLNLYQYAGLRMLWWLWQKHASVRNRLYRAYGVEC</sequence>
<proteinExistence type="predicted"/>
<keyword evidence="2" id="KW-0808">Transferase</keyword>
<organism evidence="2 3">
    <name type="scientific">Chloroflexus islandicus</name>
    <dbReference type="NCBI Taxonomy" id="1707952"/>
    <lineage>
        <taxon>Bacteria</taxon>
        <taxon>Bacillati</taxon>
        <taxon>Chloroflexota</taxon>
        <taxon>Chloroflexia</taxon>
        <taxon>Chloroflexales</taxon>
        <taxon>Chloroflexineae</taxon>
        <taxon>Chloroflexaceae</taxon>
        <taxon>Chloroflexus</taxon>
    </lineage>
</organism>
<dbReference type="Gene3D" id="3.90.550.10">
    <property type="entry name" value="Spore Coat Polysaccharide Biosynthesis Protein SpsA, Chain A"/>
    <property type="match status" value="1"/>
</dbReference>
<keyword evidence="3" id="KW-1185">Reference proteome</keyword>
<feature type="domain" description="Glycosyltransferase 2-like" evidence="1">
    <location>
        <begin position="47"/>
        <end position="172"/>
    </location>
</feature>
<dbReference type="STRING" id="1707952.A6A03_04920"/>
<dbReference type="PANTHER" id="PTHR43685:SF2">
    <property type="entry name" value="GLYCOSYLTRANSFERASE 2-LIKE DOMAIN-CONTAINING PROTEIN"/>
    <property type="match status" value="1"/>
</dbReference>
<dbReference type="RefSeq" id="WP_066791198.1">
    <property type="nucleotide sequence ID" value="NZ_LWQS01000103.1"/>
</dbReference>
<dbReference type="InterPro" id="IPR001173">
    <property type="entry name" value="Glyco_trans_2-like"/>
</dbReference>
<accession>A0A178LVH3</accession>
<gene>
    <name evidence="2" type="ORF">A6A03_04920</name>
</gene>
<dbReference type="Proteomes" id="UP000078287">
    <property type="component" value="Unassembled WGS sequence"/>
</dbReference>
<dbReference type="OrthoDB" id="396512at2"/>
<dbReference type="InterPro" id="IPR050834">
    <property type="entry name" value="Glycosyltransf_2"/>
</dbReference>
<dbReference type="SUPFAM" id="SSF53448">
    <property type="entry name" value="Nucleotide-diphospho-sugar transferases"/>
    <property type="match status" value="1"/>
</dbReference>
<evidence type="ECO:0000313" key="3">
    <source>
        <dbReference type="Proteomes" id="UP000078287"/>
    </source>
</evidence>
<dbReference type="InterPro" id="IPR029044">
    <property type="entry name" value="Nucleotide-diphossugar_trans"/>
</dbReference>
<dbReference type="AlphaFoldDB" id="A0A178LVH3"/>
<name>A0A178LVH3_9CHLR</name>
<dbReference type="PANTHER" id="PTHR43685">
    <property type="entry name" value="GLYCOSYLTRANSFERASE"/>
    <property type="match status" value="1"/>
</dbReference>
<dbReference type="CDD" id="cd06433">
    <property type="entry name" value="GT_2_WfgS_like"/>
    <property type="match status" value="1"/>
</dbReference>
<dbReference type="GO" id="GO:0016740">
    <property type="term" value="F:transferase activity"/>
    <property type="evidence" value="ECO:0007669"/>
    <property type="project" value="UniProtKB-KW"/>
</dbReference>
<dbReference type="EMBL" id="LWQS01000103">
    <property type="protein sequence ID" value="OAN38235.1"/>
    <property type="molecule type" value="Genomic_DNA"/>
</dbReference>
<comment type="caution">
    <text evidence="2">The sequence shown here is derived from an EMBL/GenBank/DDBJ whole genome shotgun (WGS) entry which is preliminary data.</text>
</comment>